<organism evidence="5 6">
    <name type="scientific">Aliidongia dinghuensis</name>
    <dbReference type="NCBI Taxonomy" id="1867774"/>
    <lineage>
        <taxon>Bacteria</taxon>
        <taxon>Pseudomonadati</taxon>
        <taxon>Pseudomonadota</taxon>
        <taxon>Alphaproteobacteria</taxon>
        <taxon>Rhodospirillales</taxon>
        <taxon>Dongiaceae</taxon>
        <taxon>Aliidongia</taxon>
    </lineage>
</organism>
<proteinExistence type="inferred from homology"/>
<dbReference type="InterPro" id="IPR011057">
    <property type="entry name" value="Mss4-like_sf"/>
</dbReference>
<dbReference type="PROSITE" id="PS51891">
    <property type="entry name" value="CENP_V_GFA"/>
    <property type="match status" value="1"/>
</dbReference>
<dbReference type="GO" id="GO:0046872">
    <property type="term" value="F:metal ion binding"/>
    <property type="evidence" value="ECO:0007669"/>
    <property type="project" value="UniProtKB-KW"/>
</dbReference>
<feature type="domain" description="CENP-V/GFA" evidence="4">
    <location>
        <begin position="1"/>
        <end position="75"/>
    </location>
</feature>
<comment type="caution">
    <text evidence="5">The sequence shown here is derived from an EMBL/GenBank/DDBJ whole genome shotgun (WGS) entry which is preliminary data.</text>
</comment>
<keyword evidence="2" id="KW-0479">Metal-binding</keyword>
<keyword evidence="3" id="KW-0862">Zinc</keyword>
<accession>A0A8J2YY99</accession>
<evidence type="ECO:0000256" key="3">
    <source>
        <dbReference type="ARBA" id="ARBA00022833"/>
    </source>
</evidence>
<reference evidence="5" key="2">
    <citation type="submission" date="2020-09" db="EMBL/GenBank/DDBJ databases">
        <authorList>
            <person name="Sun Q."/>
            <person name="Zhou Y."/>
        </authorList>
    </citation>
    <scope>NUCLEOTIDE SEQUENCE</scope>
    <source>
        <strain evidence="5">CGMCC 1.15725</strain>
    </source>
</reference>
<dbReference type="GO" id="GO:0016846">
    <property type="term" value="F:carbon-sulfur lyase activity"/>
    <property type="evidence" value="ECO:0007669"/>
    <property type="project" value="InterPro"/>
</dbReference>
<comment type="similarity">
    <text evidence="1">Belongs to the Gfa family.</text>
</comment>
<dbReference type="Gene3D" id="2.170.150.70">
    <property type="match status" value="1"/>
</dbReference>
<dbReference type="InterPro" id="IPR006913">
    <property type="entry name" value="CENP-V/GFA"/>
</dbReference>
<protein>
    <recommendedName>
        <fullName evidence="4">CENP-V/GFA domain-containing protein</fullName>
    </recommendedName>
</protein>
<dbReference type="EMBL" id="BMJQ01000016">
    <property type="protein sequence ID" value="GGF39433.1"/>
    <property type="molecule type" value="Genomic_DNA"/>
</dbReference>
<sequence>MLWAVPHEHLRVTTWANDIGRYLFGKQTIAHRFCRTCRIYPFGEDAVEGPGRKVYINIRCLDGVDPASVAMIEYDGRSF</sequence>
<evidence type="ECO:0000313" key="6">
    <source>
        <dbReference type="Proteomes" id="UP000646365"/>
    </source>
</evidence>
<dbReference type="SUPFAM" id="SSF51316">
    <property type="entry name" value="Mss4-like"/>
    <property type="match status" value="1"/>
</dbReference>
<dbReference type="AlphaFoldDB" id="A0A8J2YY99"/>
<evidence type="ECO:0000313" key="5">
    <source>
        <dbReference type="EMBL" id="GGF39433.1"/>
    </source>
</evidence>
<gene>
    <name evidence="5" type="ORF">GCM10011611_52300</name>
</gene>
<evidence type="ECO:0000259" key="4">
    <source>
        <dbReference type="PROSITE" id="PS51891"/>
    </source>
</evidence>
<reference evidence="5" key="1">
    <citation type="journal article" date="2014" name="Int. J. Syst. Evol. Microbiol.">
        <title>Complete genome sequence of Corynebacterium casei LMG S-19264T (=DSM 44701T), isolated from a smear-ripened cheese.</title>
        <authorList>
            <consortium name="US DOE Joint Genome Institute (JGI-PGF)"/>
            <person name="Walter F."/>
            <person name="Albersmeier A."/>
            <person name="Kalinowski J."/>
            <person name="Ruckert C."/>
        </authorList>
    </citation>
    <scope>NUCLEOTIDE SEQUENCE</scope>
    <source>
        <strain evidence="5">CGMCC 1.15725</strain>
    </source>
</reference>
<keyword evidence="6" id="KW-1185">Reference proteome</keyword>
<dbReference type="Proteomes" id="UP000646365">
    <property type="component" value="Unassembled WGS sequence"/>
</dbReference>
<name>A0A8J2YY99_9PROT</name>
<evidence type="ECO:0000256" key="2">
    <source>
        <dbReference type="ARBA" id="ARBA00022723"/>
    </source>
</evidence>
<evidence type="ECO:0000256" key="1">
    <source>
        <dbReference type="ARBA" id="ARBA00005495"/>
    </source>
</evidence>